<comment type="similarity">
    <text evidence="9">Belongs to the MDM12 family.</text>
</comment>
<protein>
    <recommendedName>
        <fullName evidence="9">Mitochondrial distribution and morphology protein 12</fullName>
    </recommendedName>
    <alternativeName>
        <fullName evidence="9">Mitochondrial inheritance component MDM12</fullName>
    </alternativeName>
</protein>
<evidence type="ECO:0000256" key="1">
    <source>
        <dbReference type="ARBA" id="ARBA00004370"/>
    </source>
</evidence>
<sequence length="422" mass="45824">MSIDIDWNAVTGGSDGLALAEAIRTFIHDKFQEVPLPRFIRAVKVHGFEFGSVAPKVEIKDICDPLDDFYEDDGIDDDDDDDEQGSRQSHPLPPHIDTRIPGLRTTSTPGDHLGSPSGLRSSTPTPGIPGGTSSLSYFHLPLGAGLSGTTTPLAAVAGRRFHSGWPEDGNAAVFHSPAESDSTLPAAPSISSMTPPSTADPCSRPTSQHYEEGSAMPTSHASVSSIAEGQQTAEDFDGLPSQQEHLPRFRERSPQDVQVVTHVKYAGDVKMSLTAEILLDYPTENFVGIPLKLNITGLSFDGVAIFAYIRRRAHFCFLSPEDAHTLVGAAGDDDPERTRSDNPELDLQSSPNGVADQRATQQSRNPIGGLLEHIRVESEIGDRANGKQVLKNVGKVEKFVLDQVRRIFEDEFVYPSFWTFLV</sequence>
<evidence type="ECO:0000256" key="10">
    <source>
        <dbReference type="SAM" id="MobiDB-lite"/>
    </source>
</evidence>
<evidence type="ECO:0000256" key="6">
    <source>
        <dbReference type="ARBA" id="ARBA00023121"/>
    </source>
</evidence>
<dbReference type="GO" id="GO:0008289">
    <property type="term" value="F:lipid binding"/>
    <property type="evidence" value="ECO:0007669"/>
    <property type="project" value="UniProtKB-KW"/>
</dbReference>
<evidence type="ECO:0000256" key="5">
    <source>
        <dbReference type="ARBA" id="ARBA00023055"/>
    </source>
</evidence>
<feature type="compositionally biased region" description="Acidic residues" evidence="10">
    <location>
        <begin position="70"/>
        <end position="83"/>
    </location>
</feature>
<dbReference type="CDD" id="cd21672">
    <property type="entry name" value="SMP_Mdm12"/>
    <property type="match status" value="1"/>
</dbReference>
<feature type="region of interest" description="Disordered" evidence="10">
    <location>
        <begin position="328"/>
        <end position="362"/>
    </location>
</feature>
<keyword evidence="6" id="KW-0446">Lipid-binding</keyword>
<comment type="caution">
    <text evidence="12">The sequence shown here is derived from an EMBL/GenBank/DDBJ whole genome shotgun (WGS) entry which is preliminary data.</text>
</comment>
<dbReference type="GO" id="GO:0015914">
    <property type="term" value="P:phospholipid transport"/>
    <property type="evidence" value="ECO:0007669"/>
    <property type="project" value="TreeGrafter"/>
</dbReference>
<keyword evidence="8 9" id="KW-0472">Membrane</keyword>
<accession>A0A9P4IH32</accession>
<dbReference type="GO" id="GO:0005789">
    <property type="term" value="C:endoplasmic reticulum membrane"/>
    <property type="evidence" value="ECO:0007669"/>
    <property type="project" value="UniProtKB-SubCell"/>
</dbReference>
<comment type="subcellular location">
    <subcellularLocation>
        <location evidence="1">Membrane</location>
    </subcellularLocation>
    <subcellularLocation>
        <location evidence="9">Mitochondrion outer membrane</location>
        <topology evidence="9">Peripheral membrane protein</topology>
        <orientation evidence="9">Cytoplasmic side</orientation>
    </subcellularLocation>
    <subcellularLocation>
        <location evidence="9">Endoplasmic reticulum membrane</location>
        <topology evidence="9">Peripheral membrane protein</topology>
        <orientation evidence="9">Cytoplasmic side</orientation>
    </subcellularLocation>
    <text evidence="9">The ERMES/MDM complex localizes to a few discrete foci (around 10 per single cell), that represent mitochondria-endoplasmic reticulum junctions. These foci are often found next to mtDNA nucleoids.</text>
</comment>
<feature type="region of interest" description="Disordered" evidence="10">
    <location>
        <begin position="168"/>
        <end position="230"/>
    </location>
</feature>
<name>A0A9P4IH32_9PEZI</name>
<dbReference type="GO" id="GO:0045040">
    <property type="term" value="P:protein insertion into mitochondrial outer membrane"/>
    <property type="evidence" value="ECO:0007669"/>
    <property type="project" value="UniProtKB-UniRule"/>
</dbReference>
<dbReference type="InterPro" id="IPR027532">
    <property type="entry name" value="Mdm12"/>
</dbReference>
<evidence type="ECO:0000256" key="8">
    <source>
        <dbReference type="ARBA" id="ARBA00023136"/>
    </source>
</evidence>
<keyword evidence="7 9" id="KW-0496">Mitochondrion</keyword>
<dbReference type="GO" id="GO:0032865">
    <property type="term" value="C:ERMES complex"/>
    <property type="evidence" value="ECO:0007669"/>
    <property type="project" value="UniProtKB-UniRule"/>
</dbReference>
<keyword evidence="2" id="KW-0813">Transport</keyword>
<comment type="subunit">
    <text evidence="9">Component of the ER-mitochondria encounter structure (ERMES) or MDM complex, composed of MMM1, MDM10, MDM12 and MDM34. A MMM1 homodimer associates with one molecule of MDM12 on each side in a pairwise head-to-tail manner, and the SMP-LTD domains of MMM1 and MDM12 generate a continuous hydrophobic tunnel for phospholipid trafficking.</text>
</comment>
<keyword evidence="5" id="KW-0445">Lipid transport</keyword>
<keyword evidence="3 9" id="KW-1000">Mitochondrion outer membrane</keyword>
<organism evidence="12 13">
    <name type="scientific">Rhizodiscina lignyota</name>
    <dbReference type="NCBI Taxonomy" id="1504668"/>
    <lineage>
        <taxon>Eukaryota</taxon>
        <taxon>Fungi</taxon>
        <taxon>Dikarya</taxon>
        <taxon>Ascomycota</taxon>
        <taxon>Pezizomycotina</taxon>
        <taxon>Dothideomycetes</taxon>
        <taxon>Pleosporomycetidae</taxon>
        <taxon>Aulographales</taxon>
        <taxon>Rhizodiscinaceae</taxon>
        <taxon>Rhizodiscina</taxon>
    </lineage>
</organism>
<evidence type="ECO:0000256" key="2">
    <source>
        <dbReference type="ARBA" id="ARBA00022448"/>
    </source>
</evidence>
<gene>
    <name evidence="9" type="primary">MDM12</name>
    <name evidence="12" type="ORF">NA57DRAFT_36994</name>
</gene>
<evidence type="ECO:0000256" key="3">
    <source>
        <dbReference type="ARBA" id="ARBA00022787"/>
    </source>
</evidence>
<evidence type="ECO:0000256" key="9">
    <source>
        <dbReference type="HAMAP-Rule" id="MF_03104"/>
    </source>
</evidence>
<dbReference type="HAMAP" id="MF_03104">
    <property type="entry name" value="Mdm12"/>
    <property type="match status" value="1"/>
</dbReference>
<dbReference type="InterPro" id="IPR031468">
    <property type="entry name" value="SMP_LBD"/>
</dbReference>
<dbReference type="PROSITE" id="PS51847">
    <property type="entry name" value="SMP"/>
    <property type="match status" value="1"/>
</dbReference>
<evidence type="ECO:0000256" key="4">
    <source>
        <dbReference type="ARBA" id="ARBA00022824"/>
    </source>
</evidence>
<dbReference type="Proteomes" id="UP000799772">
    <property type="component" value="Unassembled WGS sequence"/>
</dbReference>
<evidence type="ECO:0000313" key="13">
    <source>
        <dbReference type="Proteomes" id="UP000799772"/>
    </source>
</evidence>
<feature type="domain" description="SMP-LTD" evidence="11">
    <location>
        <begin position="1"/>
        <end position="422"/>
    </location>
</feature>
<feature type="compositionally biased region" description="Polar residues" evidence="10">
    <location>
        <begin position="118"/>
        <end position="132"/>
    </location>
</feature>
<feature type="compositionally biased region" description="Polar residues" evidence="10">
    <location>
        <begin position="179"/>
        <end position="197"/>
    </location>
</feature>
<keyword evidence="4 9" id="KW-0256">Endoplasmic reticulum</keyword>
<feature type="compositionally biased region" description="Polar residues" evidence="10">
    <location>
        <begin position="347"/>
        <end position="362"/>
    </location>
</feature>
<dbReference type="AlphaFoldDB" id="A0A9P4IH32"/>
<feature type="region of interest" description="Disordered" evidence="10">
    <location>
        <begin position="70"/>
        <end position="132"/>
    </location>
</feature>
<feature type="compositionally biased region" description="Polar residues" evidence="10">
    <location>
        <begin position="216"/>
        <end position="230"/>
    </location>
</feature>
<reference evidence="12" key="1">
    <citation type="journal article" date="2020" name="Stud. Mycol.">
        <title>101 Dothideomycetes genomes: a test case for predicting lifestyles and emergence of pathogens.</title>
        <authorList>
            <person name="Haridas S."/>
            <person name="Albert R."/>
            <person name="Binder M."/>
            <person name="Bloem J."/>
            <person name="Labutti K."/>
            <person name="Salamov A."/>
            <person name="Andreopoulos B."/>
            <person name="Baker S."/>
            <person name="Barry K."/>
            <person name="Bills G."/>
            <person name="Bluhm B."/>
            <person name="Cannon C."/>
            <person name="Castanera R."/>
            <person name="Culley D."/>
            <person name="Daum C."/>
            <person name="Ezra D."/>
            <person name="Gonzalez J."/>
            <person name="Henrissat B."/>
            <person name="Kuo A."/>
            <person name="Liang C."/>
            <person name="Lipzen A."/>
            <person name="Lutzoni F."/>
            <person name="Magnuson J."/>
            <person name="Mondo S."/>
            <person name="Nolan M."/>
            <person name="Ohm R."/>
            <person name="Pangilinan J."/>
            <person name="Park H.-J."/>
            <person name="Ramirez L."/>
            <person name="Alfaro M."/>
            <person name="Sun H."/>
            <person name="Tritt A."/>
            <person name="Yoshinaga Y."/>
            <person name="Zwiers L.-H."/>
            <person name="Turgeon B."/>
            <person name="Goodwin S."/>
            <person name="Spatafora J."/>
            <person name="Crous P."/>
            <person name="Grigoriev I."/>
        </authorList>
    </citation>
    <scope>NUCLEOTIDE SEQUENCE</scope>
    <source>
        <strain evidence="12">CBS 133067</strain>
    </source>
</reference>
<dbReference type="PANTHER" id="PTHR28204:SF1">
    <property type="entry name" value="MITOCHONDRIAL DISTRIBUTION AND MORPHOLOGY PROTEIN 12"/>
    <property type="match status" value="1"/>
</dbReference>
<dbReference type="EMBL" id="ML978124">
    <property type="protein sequence ID" value="KAF2100904.1"/>
    <property type="molecule type" value="Genomic_DNA"/>
</dbReference>
<dbReference type="GO" id="GO:1990456">
    <property type="term" value="P:mitochondrion-endoplasmic reticulum membrane tethering"/>
    <property type="evidence" value="ECO:0007669"/>
    <property type="project" value="TreeGrafter"/>
</dbReference>
<comment type="function">
    <text evidence="9">Component of the ERMES/MDM complex, which serves as a molecular tether to connect the endoplasmic reticulum (ER) and mitochondria. Components of this complex are involved in the control of mitochondrial shape and protein biogenesis, and function in nonvesicular lipid trafficking between the ER and mitochondria. MDM12 is required for the interaction of the ER-resident membrane protein MMM1 and the outer mitochondrial membrane-resident beta-barrel protein MDM10. The MDM12-MMM1 subcomplex functions in the major beta-barrel assembly pathway that is responsible for biogenesis of all mitochondrial outer membrane beta-barrel proteins, and acts in a late step after the SAM complex. The MDM10-MDM12-MMM1 subcomplex further acts in the TOM40-specific pathway after the action of the MDM12-MMM1 complex. Essential for establishing and maintaining the structure of mitochondria and maintenance of mtDNA nucleoids.</text>
</comment>
<dbReference type="OrthoDB" id="3356905at2759"/>
<evidence type="ECO:0000259" key="11">
    <source>
        <dbReference type="PROSITE" id="PS51847"/>
    </source>
</evidence>
<dbReference type="Pfam" id="PF26544">
    <property type="entry name" value="Mdm12"/>
    <property type="match status" value="2"/>
</dbReference>
<keyword evidence="13" id="KW-1185">Reference proteome</keyword>
<proteinExistence type="inferred from homology"/>
<evidence type="ECO:0000256" key="7">
    <source>
        <dbReference type="ARBA" id="ARBA00023128"/>
    </source>
</evidence>
<evidence type="ECO:0000313" key="12">
    <source>
        <dbReference type="EMBL" id="KAF2100904.1"/>
    </source>
</evidence>
<dbReference type="PANTHER" id="PTHR28204">
    <property type="entry name" value="MITOCHONDRIAL DISTRIBUTION AND MORPHOLOGY PROTEIN 12"/>
    <property type="match status" value="1"/>
</dbReference>